<dbReference type="PRINTS" id="PR00081">
    <property type="entry name" value="GDHRDH"/>
</dbReference>
<evidence type="ECO:0000313" key="4">
    <source>
        <dbReference type="EMBL" id="WUQ15828.1"/>
    </source>
</evidence>
<comment type="similarity">
    <text evidence="1">Belongs to the short-chain dehydrogenases/reductases (SDR) family.</text>
</comment>
<dbReference type="InterPro" id="IPR036291">
    <property type="entry name" value="NAD(P)-bd_dom_sf"/>
</dbReference>
<dbReference type="EMBL" id="CP108090">
    <property type="protein sequence ID" value="WUQ15828.1"/>
    <property type="molecule type" value="Genomic_DNA"/>
</dbReference>
<keyword evidence="2" id="KW-0560">Oxidoreductase</keyword>
<evidence type="ECO:0000256" key="1">
    <source>
        <dbReference type="ARBA" id="ARBA00006484"/>
    </source>
</evidence>
<evidence type="ECO:0000313" key="5">
    <source>
        <dbReference type="Proteomes" id="UP001432039"/>
    </source>
</evidence>
<dbReference type="Proteomes" id="UP001432039">
    <property type="component" value="Chromosome"/>
</dbReference>
<organism evidence="4 5">
    <name type="scientific">Streptomyces virginiae</name>
    <name type="common">Streptomyces cinnamonensis</name>
    <dbReference type="NCBI Taxonomy" id="1961"/>
    <lineage>
        <taxon>Bacteria</taxon>
        <taxon>Bacillati</taxon>
        <taxon>Actinomycetota</taxon>
        <taxon>Actinomycetes</taxon>
        <taxon>Kitasatosporales</taxon>
        <taxon>Streptomycetaceae</taxon>
        <taxon>Streptomyces</taxon>
    </lineage>
</organism>
<dbReference type="RefSeq" id="WP_328964207.1">
    <property type="nucleotide sequence ID" value="NZ_CP108090.1"/>
</dbReference>
<gene>
    <name evidence="4" type="ORF">OG517_32940</name>
</gene>
<feature type="region of interest" description="Disordered" evidence="3">
    <location>
        <begin position="1"/>
        <end position="23"/>
    </location>
</feature>
<protein>
    <submittedName>
        <fullName evidence="4">SDR family oxidoreductase</fullName>
    </submittedName>
</protein>
<dbReference type="PANTHER" id="PTHR24321">
    <property type="entry name" value="DEHYDROGENASES, SHORT CHAIN"/>
    <property type="match status" value="1"/>
</dbReference>
<accession>A0ABZ1TJ28</accession>
<keyword evidence="5" id="KW-1185">Reference proteome</keyword>
<reference evidence="4" key="1">
    <citation type="submission" date="2022-10" db="EMBL/GenBank/DDBJ databases">
        <title>The complete genomes of actinobacterial strains from the NBC collection.</title>
        <authorList>
            <person name="Joergensen T.S."/>
            <person name="Alvarez Arevalo M."/>
            <person name="Sterndorff E.B."/>
            <person name="Faurdal D."/>
            <person name="Vuksanovic O."/>
            <person name="Mourched A.-S."/>
            <person name="Charusanti P."/>
            <person name="Shaw S."/>
            <person name="Blin K."/>
            <person name="Weber T."/>
        </authorList>
    </citation>
    <scope>NUCLEOTIDE SEQUENCE</scope>
    <source>
        <strain evidence="4">NBC_00248</strain>
    </source>
</reference>
<dbReference type="SUPFAM" id="SSF51735">
    <property type="entry name" value="NAD(P)-binding Rossmann-fold domains"/>
    <property type="match status" value="1"/>
</dbReference>
<evidence type="ECO:0000256" key="2">
    <source>
        <dbReference type="ARBA" id="ARBA00023002"/>
    </source>
</evidence>
<dbReference type="Gene3D" id="3.40.50.720">
    <property type="entry name" value="NAD(P)-binding Rossmann-like Domain"/>
    <property type="match status" value="1"/>
</dbReference>
<dbReference type="PANTHER" id="PTHR24321:SF8">
    <property type="entry name" value="ESTRADIOL 17-BETA-DEHYDROGENASE 8-RELATED"/>
    <property type="match status" value="1"/>
</dbReference>
<dbReference type="InterPro" id="IPR002347">
    <property type="entry name" value="SDR_fam"/>
</dbReference>
<evidence type="ECO:0000256" key="3">
    <source>
        <dbReference type="SAM" id="MobiDB-lite"/>
    </source>
</evidence>
<sequence>MGLRESLTGRFPGGSLPGQEQGAECSTGVAVGECGITVNSVLPGAIQVPAEESLPPSARVSPEHQIARQCVPRRGRPDDVAAAVAFVASPSAGFITGQSLHVDGGWMMN</sequence>
<dbReference type="Pfam" id="PF13561">
    <property type="entry name" value="adh_short_C2"/>
    <property type="match status" value="1"/>
</dbReference>
<name>A0ABZ1TJ28_STRVG</name>
<proteinExistence type="inferred from homology"/>